<keyword evidence="2" id="KW-1185">Reference proteome</keyword>
<accession>A0A1B3SJA1</accession>
<dbReference type="Proteomes" id="UP000094378">
    <property type="component" value="Chromosome"/>
</dbReference>
<dbReference type="RefSeq" id="WP_069115778.1">
    <property type="nucleotide sequence ID" value="NZ_CP017015.1"/>
</dbReference>
<sequence>MKKLLRFLITGGTLLNGFMVTSCSLSNPNGYNTDYNHAYTNQKEFVGKNDYLDVFFIFGNDAIDYSTVEFKSDTFIYNDSAGYYDYYRKPSFKVSLLKRYDNNQIFIAKVELEKLDEEPQDGDKIKLAFEITTDAIDGYYSNWFNDKMYVEFKYIKN</sequence>
<dbReference type="KEGG" id="shj:SHELI_v1c00420"/>
<gene>
    <name evidence="1" type="ORF">SHELI_v1c00420</name>
</gene>
<evidence type="ECO:0000313" key="2">
    <source>
        <dbReference type="Proteomes" id="UP000094378"/>
    </source>
</evidence>
<evidence type="ECO:0000313" key="1">
    <source>
        <dbReference type="EMBL" id="AOG59997.1"/>
    </source>
</evidence>
<proteinExistence type="predicted"/>
<name>A0A1B3SJA1_9MOLU</name>
<protein>
    <recommendedName>
        <fullName evidence="3">Lipoprotein</fullName>
    </recommendedName>
</protein>
<evidence type="ECO:0008006" key="3">
    <source>
        <dbReference type="Google" id="ProtNLM"/>
    </source>
</evidence>
<organism evidence="1 2">
    <name type="scientific">Spiroplasma helicoides</name>
    <dbReference type="NCBI Taxonomy" id="216938"/>
    <lineage>
        <taxon>Bacteria</taxon>
        <taxon>Bacillati</taxon>
        <taxon>Mycoplasmatota</taxon>
        <taxon>Mollicutes</taxon>
        <taxon>Entomoplasmatales</taxon>
        <taxon>Spiroplasmataceae</taxon>
        <taxon>Spiroplasma</taxon>
    </lineage>
</organism>
<dbReference type="STRING" id="216938.SHELI_v1c00420"/>
<dbReference type="EMBL" id="CP017015">
    <property type="protein sequence ID" value="AOG59997.1"/>
    <property type="molecule type" value="Genomic_DNA"/>
</dbReference>
<dbReference type="PROSITE" id="PS51257">
    <property type="entry name" value="PROKAR_LIPOPROTEIN"/>
    <property type="match status" value="1"/>
</dbReference>
<reference evidence="1 2" key="1">
    <citation type="submission" date="2016-08" db="EMBL/GenBank/DDBJ databases">
        <title>Complete genome sequence of Spiroplasma helicoides TABS-2 (DSM 22551).</title>
        <authorList>
            <person name="Shen W.-Y."/>
            <person name="Lo W.-S."/>
            <person name="Lai Y.-C."/>
            <person name="Kuo C.-H."/>
        </authorList>
    </citation>
    <scope>NUCLEOTIDE SEQUENCE [LARGE SCALE GENOMIC DNA]</scope>
    <source>
        <strain evidence="1 2">TABS-2</strain>
    </source>
</reference>
<dbReference type="AlphaFoldDB" id="A0A1B3SJA1"/>